<dbReference type="InterPro" id="IPR011527">
    <property type="entry name" value="ABC1_TM_dom"/>
</dbReference>
<dbReference type="PANTHER" id="PTHR43394">
    <property type="entry name" value="ATP-DEPENDENT PERMEASE MDL1, MITOCHONDRIAL"/>
    <property type="match status" value="1"/>
</dbReference>
<feature type="transmembrane region" description="Helical" evidence="8">
    <location>
        <begin position="185"/>
        <end position="202"/>
    </location>
</feature>
<keyword evidence="6 8" id="KW-0472">Membrane</keyword>
<feature type="transmembrane region" description="Helical" evidence="8">
    <location>
        <begin position="44"/>
        <end position="63"/>
    </location>
</feature>
<name>A0ABY3B3L7_9BACL</name>
<feature type="transmembrane region" description="Helical" evidence="8">
    <location>
        <begin position="158"/>
        <end position="179"/>
    </location>
</feature>
<dbReference type="Gene3D" id="3.40.50.300">
    <property type="entry name" value="P-loop containing nucleotide triphosphate hydrolases"/>
    <property type="match status" value="1"/>
</dbReference>
<protein>
    <submittedName>
        <fullName evidence="11">ABC transporter ATP-binding protein</fullName>
    </submittedName>
</protein>
<dbReference type="SUPFAM" id="SSF52540">
    <property type="entry name" value="P-loop containing nucleoside triphosphate hydrolases"/>
    <property type="match status" value="1"/>
</dbReference>
<dbReference type="EMBL" id="VIJZ01000005">
    <property type="protein sequence ID" value="TQR98370.1"/>
    <property type="molecule type" value="Genomic_DNA"/>
</dbReference>
<dbReference type="PANTHER" id="PTHR43394:SF1">
    <property type="entry name" value="ATP-BINDING CASSETTE SUB-FAMILY B MEMBER 10, MITOCHONDRIAL"/>
    <property type="match status" value="1"/>
</dbReference>
<evidence type="ECO:0000313" key="11">
    <source>
        <dbReference type="EMBL" id="TQR98370.1"/>
    </source>
</evidence>
<reference evidence="11 12" key="1">
    <citation type="submission" date="2019-07" db="EMBL/GenBank/DDBJ databases">
        <title>Paenibacillus ottowii sp. nov. isolated from a fermentation system processing bovine manure.</title>
        <authorList>
            <person name="Velazquez L.F."/>
            <person name="Rajbanshi S."/>
            <person name="Guan S."/>
            <person name="Hinchee M."/>
            <person name="Welsh A."/>
        </authorList>
    </citation>
    <scope>NUCLEOTIDE SEQUENCE [LARGE SCALE GENOMIC DNA]</scope>
    <source>
        <strain evidence="11 12">MS2379</strain>
    </source>
</reference>
<dbReference type="InterPro" id="IPR027417">
    <property type="entry name" value="P-loop_NTPase"/>
</dbReference>
<dbReference type="Proteomes" id="UP000319219">
    <property type="component" value="Unassembled WGS sequence"/>
</dbReference>
<gene>
    <name evidence="11" type="ORF">FKV70_14590</name>
</gene>
<feature type="transmembrane region" description="Helical" evidence="8">
    <location>
        <begin position="300"/>
        <end position="321"/>
    </location>
</feature>
<keyword evidence="12" id="KW-1185">Reference proteome</keyword>
<feature type="domain" description="ABC transmembrane type-1" evidence="10">
    <location>
        <begin position="47"/>
        <end position="326"/>
    </location>
</feature>
<evidence type="ECO:0000259" key="10">
    <source>
        <dbReference type="PROSITE" id="PS50929"/>
    </source>
</evidence>
<dbReference type="Pfam" id="PF00664">
    <property type="entry name" value="ABC_membrane"/>
    <property type="match status" value="1"/>
</dbReference>
<organism evidence="11 12">
    <name type="scientific">Paenibacillus ottowii</name>
    <dbReference type="NCBI Taxonomy" id="2315729"/>
    <lineage>
        <taxon>Bacteria</taxon>
        <taxon>Bacillati</taxon>
        <taxon>Bacillota</taxon>
        <taxon>Bacilli</taxon>
        <taxon>Bacillales</taxon>
        <taxon>Paenibacillaceae</taxon>
        <taxon>Paenibacillus</taxon>
    </lineage>
</organism>
<keyword evidence="4 11" id="KW-0067">ATP-binding</keyword>
<feature type="region of interest" description="Disordered" evidence="7">
    <location>
        <begin position="1"/>
        <end position="25"/>
    </location>
</feature>
<comment type="caution">
    <text evidence="11">The sequence shown here is derived from an EMBL/GenBank/DDBJ whole genome shotgun (WGS) entry which is preliminary data.</text>
</comment>
<evidence type="ECO:0000256" key="7">
    <source>
        <dbReference type="SAM" id="MobiDB-lite"/>
    </source>
</evidence>
<sequence length="611" mass="67613">MEKEQHMQQDEQKDQMKEKSGKIPDKAGMGRFIKLIASAHPPKAILIIALILTLIQTIAGLIVPMMTKGLIDGLTFSSLNRMVIIGLIGAFVLQAVASAVSIYMLNYAGHKIVANMRKRLWHKILSLPIPYFDRNRSGDTMSRVTNDTSLIMNLITEYLVNLISNVIAIIGGIALLFYLDWVMTLIILTIVPLTALILFPVGRKMYRISKKQQDEMADLTSVLSQVIGEIRLVKAYGTESREAQAGEDRIYRMFRFGLQESRILALVGPISTFLLTAVLVIILGVGGVRVASGVLTAGDLVAFILLLFQVITPMAQFTTLYSRLQKVVGATERIQTILDHEEEPLELKQEAAKESRDIVFHDVAFSYTEGEEVLHQANLVIPANQTTAFVGPSGSGKSTLFSLLERFYVPDTGEIRYGDELISSYTLSSWRSKIGYVSQESSMMTGTVRDNITYGLGREADLDEVRRAAMMAYADTFIMDLPQGYDTEVGERGMKLSGGQRQRIAIARALLRSPDILMLDEATSSLDSSSEHEVQKALANLMEGRTTIVIAHRLSTVVHSDQIIVLDKGNVTGAGTHTELLETHQVYRELAQKQFVEIGEKVGALEASPRE</sequence>
<proteinExistence type="predicted"/>
<dbReference type="InterPro" id="IPR017871">
    <property type="entry name" value="ABC_transporter-like_CS"/>
</dbReference>
<dbReference type="SUPFAM" id="SSF90123">
    <property type="entry name" value="ABC transporter transmembrane region"/>
    <property type="match status" value="1"/>
</dbReference>
<comment type="subcellular location">
    <subcellularLocation>
        <location evidence="1">Cell membrane</location>
        <topology evidence="1">Multi-pass membrane protein</topology>
    </subcellularLocation>
</comment>
<accession>A0ABY3B3L7</accession>
<evidence type="ECO:0000256" key="3">
    <source>
        <dbReference type="ARBA" id="ARBA00022741"/>
    </source>
</evidence>
<feature type="transmembrane region" description="Helical" evidence="8">
    <location>
        <begin position="263"/>
        <end position="288"/>
    </location>
</feature>
<dbReference type="RefSeq" id="WP_142613295.1">
    <property type="nucleotide sequence ID" value="NZ_VIJZ01000005.1"/>
</dbReference>
<dbReference type="Gene3D" id="1.20.1560.10">
    <property type="entry name" value="ABC transporter type 1, transmembrane domain"/>
    <property type="match status" value="1"/>
</dbReference>
<evidence type="ECO:0000256" key="5">
    <source>
        <dbReference type="ARBA" id="ARBA00022989"/>
    </source>
</evidence>
<dbReference type="PROSITE" id="PS50893">
    <property type="entry name" value="ABC_TRANSPORTER_2"/>
    <property type="match status" value="1"/>
</dbReference>
<dbReference type="InterPro" id="IPR039421">
    <property type="entry name" value="Type_1_exporter"/>
</dbReference>
<feature type="transmembrane region" description="Helical" evidence="8">
    <location>
        <begin position="83"/>
        <end position="109"/>
    </location>
</feature>
<evidence type="ECO:0000259" key="9">
    <source>
        <dbReference type="PROSITE" id="PS50893"/>
    </source>
</evidence>
<dbReference type="InterPro" id="IPR036640">
    <property type="entry name" value="ABC1_TM_sf"/>
</dbReference>
<dbReference type="PROSITE" id="PS00211">
    <property type="entry name" value="ABC_TRANSPORTER_1"/>
    <property type="match status" value="1"/>
</dbReference>
<evidence type="ECO:0000256" key="2">
    <source>
        <dbReference type="ARBA" id="ARBA00022692"/>
    </source>
</evidence>
<dbReference type="Pfam" id="PF00005">
    <property type="entry name" value="ABC_tran"/>
    <property type="match status" value="1"/>
</dbReference>
<keyword evidence="3" id="KW-0547">Nucleotide-binding</keyword>
<dbReference type="InterPro" id="IPR003593">
    <property type="entry name" value="AAA+_ATPase"/>
</dbReference>
<evidence type="ECO:0000313" key="12">
    <source>
        <dbReference type="Proteomes" id="UP000319219"/>
    </source>
</evidence>
<evidence type="ECO:0000256" key="1">
    <source>
        <dbReference type="ARBA" id="ARBA00004651"/>
    </source>
</evidence>
<dbReference type="SMART" id="SM00382">
    <property type="entry name" value="AAA"/>
    <property type="match status" value="1"/>
</dbReference>
<evidence type="ECO:0000256" key="4">
    <source>
        <dbReference type="ARBA" id="ARBA00022840"/>
    </source>
</evidence>
<dbReference type="GO" id="GO:0005524">
    <property type="term" value="F:ATP binding"/>
    <property type="evidence" value="ECO:0007669"/>
    <property type="project" value="UniProtKB-KW"/>
</dbReference>
<evidence type="ECO:0000256" key="8">
    <source>
        <dbReference type="SAM" id="Phobius"/>
    </source>
</evidence>
<evidence type="ECO:0000256" key="6">
    <source>
        <dbReference type="ARBA" id="ARBA00023136"/>
    </source>
</evidence>
<dbReference type="PROSITE" id="PS50929">
    <property type="entry name" value="ABC_TM1F"/>
    <property type="match status" value="1"/>
</dbReference>
<keyword evidence="5 8" id="KW-1133">Transmembrane helix</keyword>
<dbReference type="InterPro" id="IPR003439">
    <property type="entry name" value="ABC_transporter-like_ATP-bd"/>
</dbReference>
<dbReference type="CDD" id="cd18551">
    <property type="entry name" value="ABC_6TM_LmrA_like"/>
    <property type="match status" value="1"/>
</dbReference>
<keyword evidence="2 8" id="KW-0812">Transmembrane</keyword>
<feature type="domain" description="ABC transporter" evidence="9">
    <location>
        <begin position="358"/>
        <end position="593"/>
    </location>
</feature>